<organism evidence="2 3">
    <name type="scientific">Caerostris extrusa</name>
    <name type="common">Bark spider</name>
    <name type="synonym">Caerostris bankana</name>
    <dbReference type="NCBI Taxonomy" id="172846"/>
    <lineage>
        <taxon>Eukaryota</taxon>
        <taxon>Metazoa</taxon>
        <taxon>Ecdysozoa</taxon>
        <taxon>Arthropoda</taxon>
        <taxon>Chelicerata</taxon>
        <taxon>Arachnida</taxon>
        <taxon>Araneae</taxon>
        <taxon>Araneomorphae</taxon>
        <taxon>Entelegynae</taxon>
        <taxon>Araneoidea</taxon>
        <taxon>Araneidae</taxon>
        <taxon>Caerostris</taxon>
    </lineage>
</organism>
<evidence type="ECO:0000313" key="2">
    <source>
        <dbReference type="EMBL" id="GIY53863.1"/>
    </source>
</evidence>
<keyword evidence="3" id="KW-1185">Reference proteome</keyword>
<proteinExistence type="predicted"/>
<dbReference type="Proteomes" id="UP001054945">
    <property type="component" value="Unassembled WGS sequence"/>
</dbReference>
<comment type="caution">
    <text evidence="2">The sequence shown here is derived from an EMBL/GenBank/DDBJ whole genome shotgun (WGS) entry which is preliminary data.</text>
</comment>
<protein>
    <recommendedName>
        <fullName evidence="4">Secreted protein</fullName>
    </recommendedName>
</protein>
<keyword evidence="1" id="KW-1133">Transmembrane helix</keyword>
<name>A0AAV4U7Z3_CAEEX</name>
<keyword evidence="1" id="KW-0472">Membrane</keyword>
<accession>A0AAV4U7Z3</accession>
<dbReference type="EMBL" id="BPLR01012421">
    <property type="protein sequence ID" value="GIY53863.1"/>
    <property type="molecule type" value="Genomic_DNA"/>
</dbReference>
<evidence type="ECO:0008006" key="4">
    <source>
        <dbReference type="Google" id="ProtNLM"/>
    </source>
</evidence>
<feature type="transmembrane region" description="Helical" evidence="1">
    <location>
        <begin position="48"/>
        <end position="70"/>
    </location>
</feature>
<gene>
    <name evidence="2" type="ORF">CEXT_162811</name>
</gene>
<sequence>MPGNATRALFLRRSSLISCCTTFFVFFCLAVAMETDARWLERISMVFIGLWVTDLKSLGLVWFVALRIFASGKGAGSSQRYLLSRLPLNIRRLLCRNSERVVVTQSCHLATCPPHYAPNLWPLFAFILSPRTEPQDKLAGKA</sequence>
<dbReference type="AlphaFoldDB" id="A0AAV4U7Z3"/>
<reference evidence="2 3" key="1">
    <citation type="submission" date="2021-06" db="EMBL/GenBank/DDBJ databases">
        <title>Caerostris extrusa draft genome.</title>
        <authorList>
            <person name="Kono N."/>
            <person name="Arakawa K."/>
        </authorList>
    </citation>
    <scope>NUCLEOTIDE SEQUENCE [LARGE SCALE GENOMIC DNA]</scope>
</reference>
<keyword evidence="1" id="KW-0812">Transmembrane</keyword>
<evidence type="ECO:0000256" key="1">
    <source>
        <dbReference type="SAM" id="Phobius"/>
    </source>
</evidence>
<evidence type="ECO:0000313" key="3">
    <source>
        <dbReference type="Proteomes" id="UP001054945"/>
    </source>
</evidence>